<organism evidence="10 11">
    <name type="scientific">Roseiconus nitratireducens</name>
    <dbReference type="NCBI Taxonomy" id="2605748"/>
    <lineage>
        <taxon>Bacteria</taxon>
        <taxon>Pseudomonadati</taxon>
        <taxon>Planctomycetota</taxon>
        <taxon>Planctomycetia</taxon>
        <taxon>Pirellulales</taxon>
        <taxon>Pirellulaceae</taxon>
        <taxon>Roseiconus</taxon>
    </lineage>
</organism>
<dbReference type="EMBL" id="VWOX01000002">
    <property type="protein sequence ID" value="KAA5546235.1"/>
    <property type="molecule type" value="Genomic_DNA"/>
</dbReference>
<dbReference type="Proteomes" id="UP000324479">
    <property type="component" value="Unassembled WGS sequence"/>
</dbReference>
<dbReference type="PANTHER" id="PTHR42693">
    <property type="entry name" value="ARYLSULFATASE FAMILY MEMBER"/>
    <property type="match status" value="1"/>
</dbReference>
<accession>A0A5M6DLK1</accession>
<evidence type="ECO:0000256" key="2">
    <source>
        <dbReference type="ARBA" id="ARBA00008779"/>
    </source>
</evidence>
<comment type="similarity">
    <text evidence="2">Belongs to the sulfatase family.</text>
</comment>
<dbReference type="Gene3D" id="3.40.720.10">
    <property type="entry name" value="Alkaline Phosphatase, subunit A"/>
    <property type="match status" value="1"/>
</dbReference>
<evidence type="ECO:0000256" key="8">
    <source>
        <dbReference type="SAM" id="SignalP"/>
    </source>
</evidence>
<reference evidence="10 11" key="1">
    <citation type="submission" date="2019-08" db="EMBL/GenBank/DDBJ databases">
        <authorList>
            <person name="Dhanesh K."/>
            <person name="Kumar G."/>
            <person name="Sasikala C."/>
            <person name="Venkata Ramana C."/>
        </authorList>
    </citation>
    <scope>NUCLEOTIDE SEQUENCE [LARGE SCALE GENOMIC DNA]</scope>
    <source>
        <strain evidence="10 11">JC645</strain>
    </source>
</reference>
<evidence type="ECO:0000313" key="11">
    <source>
        <dbReference type="Proteomes" id="UP000324479"/>
    </source>
</evidence>
<feature type="region of interest" description="Disordered" evidence="7">
    <location>
        <begin position="443"/>
        <end position="490"/>
    </location>
</feature>
<evidence type="ECO:0000313" key="10">
    <source>
        <dbReference type="EMBL" id="KAA5546235.1"/>
    </source>
</evidence>
<keyword evidence="6" id="KW-0106">Calcium</keyword>
<protein>
    <submittedName>
        <fullName evidence="10">Sulfatase</fullName>
    </submittedName>
</protein>
<feature type="chain" id="PRO_5024440730" evidence="8">
    <location>
        <begin position="27"/>
        <end position="490"/>
    </location>
</feature>
<evidence type="ECO:0000256" key="7">
    <source>
        <dbReference type="SAM" id="MobiDB-lite"/>
    </source>
</evidence>
<dbReference type="GO" id="GO:0046872">
    <property type="term" value="F:metal ion binding"/>
    <property type="evidence" value="ECO:0007669"/>
    <property type="project" value="UniProtKB-KW"/>
</dbReference>
<dbReference type="AlphaFoldDB" id="A0A5M6DLK1"/>
<dbReference type="InterPro" id="IPR050738">
    <property type="entry name" value="Sulfatase"/>
</dbReference>
<keyword evidence="3" id="KW-0479">Metal-binding</keyword>
<feature type="signal peptide" evidence="8">
    <location>
        <begin position="1"/>
        <end position="26"/>
    </location>
</feature>
<sequence>MAPNQRRVLKMRYVLWAMLLTLPALVARSDEELDNDHKATNVVLILVDDLGWSDLGCYGSRYYRTPHIDRLAEQGVRFSDAYAACNVCSPTRAAVLSGKYPARLMLTQWLPSGRWSPTDHRMREGRYLSNLPLEEVTIAEALRESGYRTGFIGKWHLGTETYYYPEHQGFDVNVGGRDYGAPGAYFYPFRGSWKIPTTGQTLHKDSPVGGEPGDYLVDRLAEEAERFIRDADRRPFFLMLSHYAVHAPLQGKPEKVKHYREIPKKQRQGSAEYAAMVESVDESVGRVMATLRDRGIDQETLVIFTSDNGGFAKATSNAPLRANKGSNYEGGIRVPLIMHWPGHASPGRVCSEPVISTDFYPTILAATGQPLRPYQHVDGKNLVPLLKADGSIQRQALFWHYPHYNQHPESFPSGVVRCGSWKLIENYETGEVSLYDLDRDLGETDDLSDRRPDKVAELTKKLHDWQREVGADPMRDNPEYDHPENTGDRP</sequence>
<name>A0A5M6DLK1_9BACT</name>
<evidence type="ECO:0000256" key="6">
    <source>
        <dbReference type="ARBA" id="ARBA00022837"/>
    </source>
</evidence>
<gene>
    <name evidence="10" type="ORF">FYK55_04940</name>
</gene>
<dbReference type="PROSITE" id="PS00149">
    <property type="entry name" value="SULFATASE_2"/>
    <property type="match status" value="1"/>
</dbReference>
<dbReference type="InterPro" id="IPR024607">
    <property type="entry name" value="Sulfatase_CS"/>
</dbReference>
<dbReference type="PANTHER" id="PTHR42693:SF42">
    <property type="entry name" value="ARYLSULFATASE G"/>
    <property type="match status" value="1"/>
</dbReference>
<keyword evidence="4 8" id="KW-0732">Signal</keyword>
<dbReference type="Gene3D" id="3.30.1120.10">
    <property type="match status" value="1"/>
</dbReference>
<evidence type="ECO:0000259" key="9">
    <source>
        <dbReference type="Pfam" id="PF00884"/>
    </source>
</evidence>
<evidence type="ECO:0000256" key="1">
    <source>
        <dbReference type="ARBA" id="ARBA00001913"/>
    </source>
</evidence>
<evidence type="ECO:0000256" key="5">
    <source>
        <dbReference type="ARBA" id="ARBA00022801"/>
    </source>
</evidence>
<keyword evidence="5" id="KW-0378">Hydrolase</keyword>
<dbReference type="SUPFAM" id="SSF53649">
    <property type="entry name" value="Alkaline phosphatase-like"/>
    <property type="match status" value="1"/>
</dbReference>
<dbReference type="CDD" id="cd16144">
    <property type="entry name" value="ARS_like"/>
    <property type="match status" value="1"/>
</dbReference>
<comment type="caution">
    <text evidence="10">The sequence shown here is derived from an EMBL/GenBank/DDBJ whole genome shotgun (WGS) entry which is preliminary data.</text>
</comment>
<proteinExistence type="inferred from homology"/>
<evidence type="ECO:0000256" key="3">
    <source>
        <dbReference type="ARBA" id="ARBA00022723"/>
    </source>
</evidence>
<comment type="cofactor">
    <cofactor evidence="1">
        <name>Ca(2+)</name>
        <dbReference type="ChEBI" id="CHEBI:29108"/>
    </cofactor>
</comment>
<dbReference type="GO" id="GO:0004065">
    <property type="term" value="F:arylsulfatase activity"/>
    <property type="evidence" value="ECO:0007669"/>
    <property type="project" value="TreeGrafter"/>
</dbReference>
<feature type="domain" description="Sulfatase N-terminal" evidence="9">
    <location>
        <begin position="41"/>
        <end position="368"/>
    </location>
</feature>
<dbReference type="Pfam" id="PF00884">
    <property type="entry name" value="Sulfatase"/>
    <property type="match status" value="1"/>
</dbReference>
<evidence type="ECO:0000256" key="4">
    <source>
        <dbReference type="ARBA" id="ARBA00022729"/>
    </source>
</evidence>
<dbReference type="InterPro" id="IPR000917">
    <property type="entry name" value="Sulfatase_N"/>
</dbReference>
<dbReference type="InterPro" id="IPR017850">
    <property type="entry name" value="Alkaline_phosphatase_core_sf"/>
</dbReference>
<keyword evidence="11" id="KW-1185">Reference proteome</keyword>